<keyword evidence="2" id="KW-1133">Transmembrane helix</keyword>
<protein>
    <recommendedName>
        <fullName evidence="5">Phosphoglycerol transferase MdoB</fullName>
    </recommendedName>
</protein>
<keyword evidence="2" id="KW-0812">Transmembrane</keyword>
<feature type="transmembrane region" description="Helical" evidence="2">
    <location>
        <begin position="83"/>
        <end position="109"/>
    </location>
</feature>
<gene>
    <name evidence="3" type="ORF">Raf01_38240</name>
</gene>
<dbReference type="InterPro" id="IPR017850">
    <property type="entry name" value="Alkaline_phosphatase_core_sf"/>
</dbReference>
<feature type="transmembrane region" description="Helical" evidence="2">
    <location>
        <begin position="28"/>
        <end position="48"/>
    </location>
</feature>
<name>A0A8J3QTD5_9ACTN</name>
<dbReference type="AlphaFoldDB" id="A0A8J3QTD5"/>
<sequence>MRLVRRPAPEAGTAGEGQEKQRGRVRTVAGWVTTVLAFLLVWFALVAPEEISRLSFGAFVRIPIEGLVFVALILALPDRARRIVAPIAGVLLGLLALVKILDMVFFVALNRPFNPVIDRSYLGSAVSLLSDAVGRHDAVLFLIGAVVVCAAVLVFTPLSVTRLSRLLTRRRTGSTRVVAVLTVVWVLCAAFGARIVSGDPLASTSAAGAAYEQVRQVRSGLASQRDFAQAAAVDPYRNTPSGDLLTALRGKDVIVAFVESYGQVAVQDSSFSPQVDAVLDSGTASLAAAGFSSRSAWLTSPTFGGISWLAHSTLQSGLWIDNQQRYNDLVKTDRFTLSDAFKRAGWRTVGDVPSNEQDWPEGTSFYHYDTIYDSRNVGYRGPSFSYANMPDQYILSAFQRLELAKPDHAPVMAEIDLVSSHTPWAPLPHLVNWDQVGDGSVFDGMPQQGPSAALVWRDPNRVRAQYGESVQYSLNSLIGFVQNYHDDNLVLVMLGDHQPATIVSGQGASHRVPISIIAHDPAVMGDISGWGWQDGMKPGAGAPDWPMDAFRDRFLTAFGPSPSPATSPAPRH</sequence>
<keyword evidence="2" id="KW-0472">Membrane</keyword>
<feature type="transmembrane region" description="Helical" evidence="2">
    <location>
        <begin position="54"/>
        <end position="76"/>
    </location>
</feature>
<feature type="transmembrane region" description="Helical" evidence="2">
    <location>
        <begin position="177"/>
        <end position="196"/>
    </location>
</feature>
<proteinExistence type="predicted"/>
<organism evidence="3 4">
    <name type="scientific">Rugosimonospora africana</name>
    <dbReference type="NCBI Taxonomy" id="556532"/>
    <lineage>
        <taxon>Bacteria</taxon>
        <taxon>Bacillati</taxon>
        <taxon>Actinomycetota</taxon>
        <taxon>Actinomycetes</taxon>
        <taxon>Micromonosporales</taxon>
        <taxon>Micromonosporaceae</taxon>
        <taxon>Rugosimonospora</taxon>
    </lineage>
</organism>
<dbReference type="EMBL" id="BONZ01000036">
    <property type="protein sequence ID" value="GIH15652.1"/>
    <property type="molecule type" value="Genomic_DNA"/>
</dbReference>
<feature type="region of interest" description="Disordered" evidence="1">
    <location>
        <begin position="1"/>
        <end position="21"/>
    </location>
</feature>
<evidence type="ECO:0000256" key="2">
    <source>
        <dbReference type="SAM" id="Phobius"/>
    </source>
</evidence>
<evidence type="ECO:0000313" key="4">
    <source>
        <dbReference type="Proteomes" id="UP000642748"/>
    </source>
</evidence>
<dbReference type="Gene3D" id="3.40.720.10">
    <property type="entry name" value="Alkaline Phosphatase, subunit A"/>
    <property type="match status" value="1"/>
</dbReference>
<dbReference type="SUPFAM" id="SSF53649">
    <property type="entry name" value="Alkaline phosphatase-like"/>
    <property type="match status" value="1"/>
</dbReference>
<reference evidence="3" key="1">
    <citation type="submission" date="2021-01" db="EMBL/GenBank/DDBJ databases">
        <title>Whole genome shotgun sequence of Rugosimonospora africana NBRC 104875.</title>
        <authorList>
            <person name="Komaki H."/>
            <person name="Tamura T."/>
        </authorList>
    </citation>
    <scope>NUCLEOTIDE SEQUENCE</scope>
    <source>
        <strain evidence="3">NBRC 104875</strain>
    </source>
</reference>
<dbReference type="Proteomes" id="UP000642748">
    <property type="component" value="Unassembled WGS sequence"/>
</dbReference>
<keyword evidence="4" id="KW-1185">Reference proteome</keyword>
<accession>A0A8J3QTD5</accession>
<comment type="caution">
    <text evidence="3">The sequence shown here is derived from an EMBL/GenBank/DDBJ whole genome shotgun (WGS) entry which is preliminary data.</text>
</comment>
<evidence type="ECO:0000313" key="3">
    <source>
        <dbReference type="EMBL" id="GIH15652.1"/>
    </source>
</evidence>
<evidence type="ECO:0008006" key="5">
    <source>
        <dbReference type="Google" id="ProtNLM"/>
    </source>
</evidence>
<evidence type="ECO:0000256" key="1">
    <source>
        <dbReference type="SAM" id="MobiDB-lite"/>
    </source>
</evidence>
<dbReference type="RefSeq" id="WP_239133733.1">
    <property type="nucleotide sequence ID" value="NZ_BONZ01000036.1"/>
</dbReference>
<feature type="transmembrane region" description="Helical" evidence="2">
    <location>
        <begin position="138"/>
        <end position="156"/>
    </location>
</feature>